<dbReference type="Proteomes" id="UP000202259">
    <property type="component" value="Chromosome"/>
</dbReference>
<evidence type="ECO:0000256" key="4">
    <source>
        <dbReference type="PIRSR" id="PIRSR005211-1"/>
    </source>
</evidence>
<keyword evidence="7" id="KW-1185">Reference proteome</keyword>
<sequence>MFTKSSFSPAWWLKNAHLQTIAAKFFRRGHSISTTNETLELPDGDFVDLAWTEQVNPTCSRPIVAVLHGLEGSKNSHYAKGMLSAIKAQGWVGVLMHFRGCSGRPNRMAKSYHSGQTCDVDFFSQYLASNYPQAKKAIIGFSLGGNVLTRYLAEQKENIYQAACVICAPLDLSSCSNRINRGFSRVYQKYLVDMLRASTIEKINANLLSNIDRNHLNKVRSIRDFDQMVTAPINGFLDANDYYRQSSGREVLKQITTPCLIIHATDDPFLCHVNTTAISTLPKQMIFEVSARGGHVGFISGKNPLKPQFWLEQRIPEFFKSYL</sequence>
<dbReference type="InterPro" id="IPR000952">
    <property type="entry name" value="AB_hydrolase_4_CS"/>
</dbReference>
<dbReference type="InterPro" id="IPR050960">
    <property type="entry name" value="AB_hydrolase_4_sf"/>
</dbReference>
<dbReference type="RefSeq" id="WP_081151393.1">
    <property type="nucleotide sequence ID" value="NZ_CP020465.1"/>
</dbReference>
<feature type="domain" description="AB hydrolase-1" evidence="5">
    <location>
        <begin position="62"/>
        <end position="301"/>
    </location>
</feature>
<reference evidence="6 7" key="1">
    <citation type="submission" date="2017-08" db="EMBL/GenBank/DDBJ databases">
        <title>Complete genome of Colwellia sp. NB097-1, a psychrophile bacterium ioslated from Bering Sea.</title>
        <authorList>
            <person name="Chen X."/>
        </authorList>
    </citation>
    <scope>NUCLEOTIDE SEQUENCE [LARGE SCALE GENOMIC DNA]</scope>
    <source>
        <strain evidence="6 7">NB097-1</strain>
    </source>
</reference>
<dbReference type="PIRSF" id="PIRSF005211">
    <property type="entry name" value="Ab_hydro_YheT"/>
    <property type="match status" value="1"/>
</dbReference>
<dbReference type="Gene3D" id="3.40.50.1820">
    <property type="entry name" value="alpha/beta hydrolase"/>
    <property type="match status" value="1"/>
</dbReference>
<protein>
    <submittedName>
        <fullName evidence="6">Hydrolase</fullName>
    </submittedName>
</protein>
<dbReference type="GO" id="GO:0047372">
    <property type="term" value="F:monoacylglycerol lipase activity"/>
    <property type="evidence" value="ECO:0007669"/>
    <property type="project" value="TreeGrafter"/>
</dbReference>
<keyword evidence="2" id="KW-0719">Serine esterase</keyword>
<dbReference type="Pfam" id="PF00561">
    <property type="entry name" value="Abhydrolase_1"/>
    <property type="match status" value="1"/>
</dbReference>
<dbReference type="PANTHER" id="PTHR10794">
    <property type="entry name" value="ABHYDROLASE DOMAIN-CONTAINING PROTEIN"/>
    <property type="match status" value="1"/>
</dbReference>
<evidence type="ECO:0000256" key="2">
    <source>
        <dbReference type="ARBA" id="ARBA00022487"/>
    </source>
</evidence>
<dbReference type="PROSITE" id="PS01133">
    <property type="entry name" value="UPF0017"/>
    <property type="match status" value="1"/>
</dbReference>
<evidence type="ECO:0000259" key="5">
    <source>
        <dbReference type="Pfam" id="PF00561"/>
    </source>
</evidence>
<comment type="similarity">
    <text evidence="1">Belongs to the AB hydrolase superfamily. AB hydrolase 4 family.</text>
</comment>
<accession>A0A222G8E4</accession>
<evidence type="ECO:0000256" key="1">
    <source>
        <dbReference type="ARBA" id="ARBA00010884"/>
    </source>
</evidence>
<name>A0A222G8E4_9GAMM</name>
<dbReference type="KEGG" id="cber:B5D82_10570"/>
<dbReference type="InterPro" id="IPR029058">
    <property type="entry name" value="AB_hydrolase_fold"/>
</dbReference>
<feature type="active site" description="Charge relay system" evidence="4">
    <location>
        <position position="295"/>
    </location>
</feature>
<evidence type="ECO:0000256" key="3">
    <source>
        <dbReference type="ARBA" id="ARBA00022801"/>
    </source>
</evidence>
<keyword evidence="3 6" id="KW-0378">Hydrolase</keyword>
<feature type="active site" description="Charge relay system" evidence="4">
    <location>
        <position position="142"/>
    </location>
</feature>
<dbReference type="GO" id="GO:0034338">
    <property type="term" value="F:short-chain carboxylesterase activity"/>
    <property type="evidence" value="ECO:0007669"/>
    <property type="project" value="TreeGrafter"/>
</dbReference>
<dbReference type="NCBIfam" id="NF008218">
    <property type="entry name" value="PRK10985.1"/>
    <property type="match status" value="1"/>
</dbReference>
<dbReference type="InterPro" id="IPR000073">
    <property type="entry name" value="AB_hydrolase_1"/>
</dbReference>
<dbReference type="AlphaFoldDB" id="A0A222G8E4"/>
<dbReference type="EMBL" id="CP020465">
    <property type="protein sequence ID" value="ASP48165.1"/>
    <property type="molecule type" value="Genomic_DNA"/>
</dbReference>
<evidence type="ECO:0000313" key="6">
    <source>
        <dbReference type="EMBL" id="ASP48165.1"/>
    </source>
</evidence>
<evidence type="ECO:0000313" key="7">
    <source>
        <dbReference type="Proteomes" id="UP000202259"/>
    </source>
</evidence>
<dbReference type="PANTHER" id="PTHR10794:SF94">
    <property type="entry name" value="ESTERASE YHET-RELATED"/>
    <property type="match status" value="1"/>
</dbReference>
<dbReference type="SUPFAM" id="SSF53474">
    <property type="entry name" value="alpha/beta-Hydrolases"/>
    <property type="match status" value="1"/>
</dbReference>
<gene>
    <name evidence="6" type="ORF">B5D82_10570</name>
</gene>
<proteinExistence type="inferred from homology"/>
<organism evidence="6 7">
    <name type="scientific">Cognaticolwellia beringensis</name>
    <dbReference type="NCBI Taxonomy" id="1967665"/>
    <lineage>
        <taxon>Bacteria</taxon>
        <taxon>Pseudomonadati</taxon>
        <taxon>Pseudomonadota</taxon>
        <taxon>Gammaproteobacteria</taxon>
        <taxon>Alteromonadales</taxon>
        <taxon>Colwelliaceae</taxon>
        <taxon>Cognaticolwellia</taxon>
    </lineage>
</organism>
<feature type="active site" description="Charge relay system" evidence="4">
    <location>
        <position position="267"/>
    </location>
</feature>
<dbReference type="OrthoDB" id="332676at2"/>
<dbReference type="InterPro" id="IPR012020">
    <property type="entry name" value="ABHD4"/>
</dbReference>